<keyword evidence="2" id="KW-1185">Reference proteome</keyword>
<evidence type="ECO:0008006" key="3">
    <source>
        <dbReference type="Google" id="ProtNLM"/>
    </source>
</evidence>
<protein>
    <recommendedName>
        <fullName evidence="3">Uracil-DNA glycosylase</fullName>
    </recommendedName>
</protein>
<organism evidence="1 2">
    <name type="scientific">Deinococcus radiopugnans ATCC 19172</name>
    <dbReference type="NCBI Taxonomy" id="585398"/>
    <lineage>
        <taxon>Bacteria</taxon>
        <taxon>Thermotogati</taxon>
        <taxon>Deinococcota</taxon>
        <taxon>Deinococci</taxon>
        <taxon>Deinococcales</taxon>
        <taxon>Deinococcaceae</taxon>
        <taxon>Deinococcus</taxon>
    </lineage>
</organism>
<proteinExistence type="predicted"/>
<sequence>MNSAETDLAYTEQAFVECPVCPHRVEPEGGPPFCTLRPVNTPHPFAALAGLNVPE</sequence>
<gene>
    <name evidence="1" type="ORF">HNQ04_002653</name>
</gene>
<dbReference type="Proteomes" id="UP000629870">
    <property type="component" value="Unassembled WGS sequence"/>
</dbReference>
<comment type="caution">
    <text evidence="1">The sequence shown here is derived from an EMBL/GenBank/DDBJ whole genome shotgun (WGS) entry which is preliminary data.</text>
</comment>
<dbReference type="RefSeq" id="WP_249039139.1">
    <property type="nucleotide sequence ID" value="NZ_JACHEW010000013.1"/>
</dbReference>
<evidence type="ECO:0000313" key="2">
    <source>
        <dbReference type="Proteomes" id="UP000629870"/>
    </source>
</evidence>
<reference evidence="1 2" key="1">
    <citation type="submission" date="2020-08" db="EMBL/GenBank/DDBJ databases">
        <title>Genomic Encyclopedia of Type Strains, Phase IV (KMG-IV): sequencing the most valuable type-strain genomes for metagenomic binning, comparative biology and taxonomic classification.</title>
        <authorList>
            <person name="Goeker M."/>
        </authorList>
    </citation>
    <scope>NUCLEOTIDE SEQUENCE [LARGE SCALE GENOMIC DNA]</scope>
    <source>
        <strain evidence="1 2">DSM 12027</strain>
    </source>
</reference>
<name>A0ABR6NTN1_9DEIO</name>
<accession>A0ABR6NTN1</accession>
<evidence type="ECO:0000313" key="1">
    <source>
        <dbReference type="EMBL" id="MBB6017388.1"/>
    </source>
</evidence>
<dbReference type="EMBL" id="JACHEW010000013">
    <property type="protein sequence ID" value="MBB6017388.1"/>
    <property type="molecule type" value="Genomic_DNA"/>
</dbReference>